<comment type="caution">
    <text evidence="3">The sequence shown here is derived from an EMBL/GenBank/DDBJ whole genome shotgun (WGS) entry which is preliminary data.</text>
</comment>
<evidence type="ECO:0000259" key="2">
    <source>
        <dbReference type="Pfam" id="PF06114"/>
    </source>
</evidence>
<dbReference type="Gene3D" id="1.10.10.2910">
    <property type="match status" value="1"/>
</dbReference>
<dbReference type="Pfam" id="PF06114">
    <property type="entry name" value="Peptidase_M78"/>
    <property type="match status" value="1"/>
</dbReference>
<dbReference type="STRING" id="1650663.GCA_001486665_00059"/>
<proteinExistence type="predicted"/>
<name>A0A4R1QNJ1_9FIRM</name>
<dbReference type="Proteomes" id="UP000295184">
    <property type="component" value="Unassembled WGS sequence"/>
</dbReference>
<sequence>MNDTQKVQPGDLIYSGASVALPNIPGSGRMFVVVETDSQGNATVLPVSSVRRAVSESTYLVEKNQVEGRSMKNLIVSLDVEVHMSAKWPMLRQPMHLTSEAVTHLLEARTGYKEQHDVTLIHTDQPVGFEKELFEQVDELYTNFKNDPQQFLDYLAFSSKFYEYSARNQALIYRQNPHATFVASRQGWDKLKYSIRPEHINRYLILFRPEERTYFERDGHLITISKATAEERLKIASGELEVIHKTKFVEMKAYDISQTTCPIEDYPKIYSKGQADPAHDQLYLAVKRTAELSGIQVMVEDVSSIALGGYYNRAKDLIVISDKENDTRKALVMLHEYSHALLHNTSAPSLPREVKEFEAQTLAVRLMQHYGFPLPHNEQEYIVSYLTVACQNPAFKMDESLNRLAKQFIYAKDRITAQLNEIAPQQPEPAQQTQRQSKNLPRTAEISENFLMNL</sequence>
<evidence type="ECO:0000313" key="4">
    <source>
        <dbReference type="Proteomes" id="UP000295184"/>
    </source>
</evidence>
<dbReference type="AlphaFoldDB" id="A0A4R1QNJ1"/>
<reference evidence="3 4" key="1">
    <citation type="submission" date="2019-03" db="EMBL/GenBank/DDBJ databases">
        <title>Genomic Encyclopedia of Type Strains, Phase IV (KMG-IV): sequencing the most valuable type-strain genomes for metagenomic binning, comparative biology and taxonomic classification.</title>
        <authorList>
            <person name="Goeker M."/>
        </authorList>
    </citation>
    <scope>NUCLEOTIDE SEQUENCE [LARGE SCALE GENOMIC DNA]</scope>
    <source>
        <strain evidence="3 4">DSM 100451</strain>
    </source>
</reference>
<evidence type="ECO:0000256" key="1">
    <source>
        <dbReference type="SAM" id="MobiDB-lite"/>
    </source>
</evidence>
<dbReference type="RefSeq" id="WP_058962603.1">
    <property type="nucleotide sequence ID" value="NZ_CABKVM010000010.1"/>
</dbReference>
<evidence type="ECO:0000313" key="3">
    <source>
        <dbReference type="EMBL" id="TCL53845.1"/>
    </source>
</evidence>
<organism evidence="3 4">
    <name type="scientific">Allofournierella massiliensis</name>
    <dbReference type="NCBI Taxonomy" id="1650663"/>
    <lineage>
        <taxon>Bacteria</taxon>
        <taxon>Bacillati</taxon>
        <taxon>Bacillota</taxon>
        <taxon>Clostridia</taxon>
        <taxon>Eubacteriales</taxon>
        <taxon>Oscillospiraceae</taxon>
        <taxon>Allofournierella</taxon>
    </lineage>
</organism>
<feature type="compositionally biased region" description="Low complexity" evidence="1">
    <location>
        <begin position="424"/>
        <end position="436"/>
    </location>
</feature>
<feature type="domain" description="IrrE N-terminal-like" evidence="2">
    <location>
        <begin position="291"/>
        <end position="367"/>
    </location>
</feature>
<gene>
    <name evidence="3" type="ORF">EDD77_12618</name>
</gene>
<dbReference type="EMBL" id="SLUM01000026">
    <property type="protein sequence ID" value="TCL53845.1"/>
    <property type="molecule type" value="Genomic_DNA"/>
</dbReference>
<accession>A0A4R1QNJ1</accession>
<protein>
    <submittedName>
        <fullName evidence="3">Uncharacterized protein DUF955</fullName>
    </submittedName>
</protein>
<dbReference type="InterPro" id="IPR010359">
    <property type="entry name" value="IrrE_HExxH"/>
</dbReference>
<dbReference type="OrthoDB" id="9803716at2"/>
<feature type="region of interest" description="Disordered" evidence="1">
    <location>
        <begin position="423"/>
        <end position="442"/>
    </location>
</feature>